<evidence type="ECO:0000256" key="11">
    <source>
        <dbReference type="ARBA" id="ARBA00023136"/>
    </source>
</evidence>
<feature type="compositionally biased region" description="Low complexity" evidence="14">
    <location>
        <begin position="316"/>
        <end position="337"/>
    </location>
</feature>
<keyword evidence="10 15" id="KW-1133">Transmembrane helix</keyword>
<feature type="region of interest" description="Disordered" evidence="14">
    <location>
        <begin position="68"/>
        <end position="210"/>
    </location>
</feature>
<accession>A0A835K7Y8</accession>
<keyword evidence="8" id="KW-0418">Kinase</keyword>
<dbReference type="Proteomes" id="UP000657918">
    <property type="component" value="Chromosome 4"/>
</dbReference>
<sequence>MTETPLLSRRRFCAPVHKTLPPSHLLRIFSPFFRSIWPDHIVWKRGGICPGSFNDNIVWQIFLDPMSSSAPEESPLSPPPPAAPPPSLKELSPPPLQSSPPLSSSPPPVEVSSSPPPPRESTPPSDQNSSSPPPENSDSSPSPPFSSSKENNSPPPPPTITDNGSNIWSPPPPPSSSKSRNSQPPPRSLGPSGNSSPNNIPATSSSNGDESNLVPVIAGAVVGVGLLLLLALLVFLCTCRTKRKRSPHYDNYKYHSSAPKDFNEYNYYNATPPQQPSTNRHNESKLAEQVVNLAPPPGGGHGAWPPAPPPPPQVALMSSSEMSSNFSGSHSSSGLPPSHPSLAHGFTKSSFSYAELAAATAGFAQANLIGQGGFVSFFLDQLPSFMAFFIPDHYDTVVKFVVKGHPTMDWPTRLKIALGSAKGLAYLHEDCHPRIIHRDIKAANILLDYSFEAMVADFGLAKLSSDNYTHVSTRIMGTFGYLAPEYASSGKLTDKSDVFSFGVMLLELVTGRRPVDLSGDMDDSLVDWARPLCAKALEDGNYGELVDPALEGNYDLQEVACMVACAGASVSHSAKRRPKMSQIVRALEGEVSLDEGRKAGLIFSSASSSDYDQSSYSTDMRRFRRKALDSNNYVSSEFGHTSEYGLNPSSSSSDEMSQMTKSQTGSKRRSP</sequence>
<feature type="domain" description="Protein kinase" evidence="16">
    <location>
        <begin position="216"/>
        <end position="593"/>
    </location>
</feature>
<keyword evidence="5" id="KW-0808">Transferase</keyword>
<dbReference type="PROSITE" id="PS50011">
    <property type="entry name" value="PROTEIN_KINASE_DOM"/>
    <property type="match status" value="1"/>
</dbReference>
<evidence type="ECO:0000256" key="1">
    <source>
        <dbReference type="ARBA" id="ARBA00004162"/>
    </source>
</evidence>
<evidence type="ECO:0000256" key="5">
    <source>
        <dbReference type="ARBA" id="ARBA00022679"/>
    </source>
</evidence>
<evidence type="ECO:0000256" key="7">
    <source>
        <dbReference type="ARBA" id="ARBA00022741"/>
    </source>
</evidence>
<keyword evidence="6 15" id="KW-0812">Transmembrane</keyword>
<keyword evidence="18" id="KW-1185">Reference proteome</keyword>
<keyword evidence="3" id="KW-1003">Cell membrane</keyword>
<dbReference type="PANTHER" id="PTHR47982:SF47">
    <property type="entry name" value="PROLINE-RICH RECEPTOR-LIKE PROTEIN KINASE PERK6-RELATED"/>
    <property type="match status" value="1"/>
</dbReference>
<dbReference type="SMART" id="SM00220">
    <property type="entry name" value="S_TKc"/>
    <property type="match status" value="1"/>
</dbReference>
<dbReference type="InterPro" id="IPR000719">
    <property type="entry name" value="Prot_kinase_dom"/>
</dbReference>
<dbReference type="InterPro" id="IPR011009">
    <property type="entry name" value="Kinase-like_dom_sf"/>
</dbReference>
<evidence type="ECO:0000256" key="2">
    <source>
        <dbReference type="ARBA" id="ARBA00012513"/>
    </source>
</evidence>
<proteinExistence type="predicted"/>
<keyword evidence="4" id="KW-0723">Serine/threonine-protein kinase</keyword>
<dbReference type="InterPro" id="IPR008271">
    <property type="entry name" value="Ser/Thr_kinase_AS"/>
</dbReference>
<comment type="subcellular location">
    <subcellularLocation>
        <location evidence="1">Cell membrane</location>
        <topology evidence="1">Single-pass membrane protein</topology>
    </subcellularLocation>
</comment>
<evidence type="ECO:0000256" key="12">
    <source>
        <dbReference type="ARBA" id="ARBA00047899"/>
    </source>
</evidence>
<feature type="compositionally biased region" description="Low complexity" evidence="14">
    <location>
        <begin position="189"/>
        <end position="201"/>
    </location>
</feature>
<dbReference type="PANTHER" id="PTHR47982">
    <property type="entry name" value="PROLINE-RICH RECEPTOR-LIKE PROTEIN KINASE PERK4"/>
    <property type="match status" value="1"/>
</dbReference>
<gene>
    <name evidence="17" type="ORF">SADUNF_Sadunf04G0109600</name>
</gene>
<evidence type="ECO:0000256" key="14">
    <source>
        <dbReference type="SAM" id="MobiDB-lite"/>
    </source>
</evidence>
<keyword evidence="9" id="KW-0067">ATP-binding</keyword>
<feature type="compositionally biased region" description="Low complexity" evidence="14">
    <location>
        <begin position="122"/>
        <end position="152"/>
    </location>
</feature>
<dbReference type="Gene3D" id="1.10.510.10">
    <property type="entry name" value="Transferase(Phosphotransferase) domain 1"/>
    <property type="match status" value="1"/>
</dbReference>
<dbReference type="SUPFAM" id="SSF56112">
    <property type="entry name" value="Protein kinase-like (PK-like)"/>
    <property type="match status" value="1"/>
</dbReference>
<dbReference type="FunFam" id="1.10.510.10:FF:000783">
    <property type="entry name" value="Proline-rich receptor-like protein kinase PERK4"/>
    <property type="match status" value="1"/>
</dbReference>
<reference evidence="17 18" key="1">
    <citation type="submission" date="2020-10" db="EMBL/GenBank/DDBJ databases">
        <title>Plant Genome Project.</title>
        <authorList>
            <person name="Zhang R.-G."/>
        </authorList>
    </citation>
    <scope>NUCLEOTIDE SEQUENCE [LARGE SCALE GENOMIC DNA]</scope>
    <source>
        <strain evidence="17">FAFU-HL-1</strain>
        <tissue evidence="17">Leaf</tissue>
    </source>
</reference>
<dbReference type="AlphaFoldDB" id="A0A835K7Y8"/>
<comment type="catalytic activity">
    <reaction evidence="13">
        <text>L-seryl-[protein] + ATP = O-phospho-L-seryl-[protein] + ADP + H(+)</text>
        <dbReference type="Rhea" id="RHEA:17989"/>
        <dbReference type="Rhea" id="RHEA-COMP:9863"/>
        <dbReference type="Rhea" id="RHEA-COMP:11604"/>
        <dbReference type="ChEBI" id="CHEBI:15378"/>
        <dbReference type="ChEBI" id="CHEBI:29999"/>
        <dbReference type="ChEBI" id="CHEBI:30616"/>
        <dbReference type="ChEBI" id="CHEBI:83421"/>
        <dbReference type="ChEBI" id="CHEBI:456216"/>
        <dbReference type="EC" id="2.7.11.1"/>
    </reaction>
</comment>
<keyword evidence="7" id="KW-0547">Nucleotide-binding</keyword>
<dbReference type="GO" id="GO:0005524">
    <property type="term" value="F:ATP binding"/>
    <property type="evidence" value="ECO:0007669"/>
    <property type="project" value="UniProtKB-KW"/>
</dbReference>
<dbReference type="InterPro" id="IPR047117">
    <property type="entry name" value="PERK1-13-like"/>
</dbReference>
<comment type="catalytic activity">
    <reaction evidence="12">
        <text>L-threonyl-[protein] + ATP = O-phospho-L-threonyl-[protein] + ADP + H(+)</text>
        <dbReference type="Rhea" id="RHEA:46608"/>
        <dbReference type="Rhea" id="RHEA-COMP:11060"/>
        <dbReference type="Rhea" id="RHEA-COMP:11605"/>
        <dbReference type="ChEBI" id="CHEBI:15378"/>
        <dbReference type="ChEBI" id="CHEBI:30013"/>
        <dbReference type="ChEBI" id="CHEBI:30616"/>
        <dbReference type="ChEBI" id="CHEBI:61977"/>
        <dbReference type="ChEBI" id="CHEBI:456216"/>
        <dbReference type="EC" id="2.7.11.1"/>
    </reaction>
</comment>
<dbReference type="EC" id="2.7.11.1" evidence="2"/>
<name>A0A835K7Y8_9ROSI</name>
<organism evidence="17 18">
    <name type="scientific">Salix dunnii</name>
    <dbReference type="NCBI Taxonomy" id="1413687"/>
    <lineage>
        <taxon>Eukaryota</taxon>
        <taxon>Viridiplantae</taxon>
        <taxon>Streptophyta</taxon>
        <taxon>Embryophyta</taxon>
        <taxon>Tracheophyta</taxon>
        <taxon>Spermatophyta</taxon>
        <taxon>Magnoliopsida</taxon>
        <taxon>eudicotyledons</taxon>
        <taxon>Gunneridae</taxon>
        <taxon>Pentapetalae</taxon>
        <taxon>rosids</taxon>
        <taxon>fabids</taxon>
        <taxon>Malpighiales</taxon>
        <taxon>Salicaceae</taxon>
        <taxon>Saliceae</taxon>
        <taxon>Salix</taxon>
    </lineage>
</organism>
<dbReference type="EMBL" id="JADGMS010000004">
    <property type="protein sequence ID" value="KAF9684354.1"/>
    <property type="molecule type" value="Genomic_DNA"/>
</dbReference>
<feature type="region of interest" description="Disordered" evidence="14">
    <location>
        <begin position="635"/>
        <end position="671"/>
    </location>
</feature>
<feature type="transmembrane region" description="Helical" evidence="15">
    <location>
        <begin position="213"/>
        <end position="236"/>
    </location>
</feature>
<evidence type="ECO:0000256" key="3">
    <source>
        <dbReference type="ARBA" id="ARBA00022475"/>
    </source>
</evidence>
<evidence type="ECO:0000256" key="10">
    <source>
        <dbReference type="ARBA" id="ARBA00022989"/>
    </source>
</evidence>
<feature type="compositionally biased region" description="Polar residues" evidence="14">
    <location>
        <begin position="654"/>
        <end position="665"/>
    </location>
</feature>
<evidence type="ECO:0000256" key="4">
    <source>
        <dbReference type="ARBA" id="ARBA00022527"/>
    </source>
</evidence>
<evidence type="ECO:0000313" key="17">
    <source>
        <dbReference type="EMBL" id="KAF9684354.1"/>
    </source>
</evidence>
<evidence type="ECO:0000313" key="18">
    <source>
        <dbReference type="Proteomes" id="UP000657918"/>
    </source>
</evidence>
<feature type="compositionally biased region" description="Pro residues" evidence="14">
    <location>
        <begin position="76"/>
        <end position="121"/>
    </location>
</feature>
<feature type="region of interest" description="Disordered" evidence="14">
    <location>
        <begin position="294"/>
        <end position="337"/>
    </location>
</feature>
<dbReference type="Pfam" id="PF00069">
    <property type="entry name" value="Pkinase"/>
    <property type="match status" value="1"/>
</dbReference>
<dbReference type="GO" id="GO:0005886">
    <property type="term" value="C:plasma membrane"/>
    <property type="evidence" value="ECO:0007669"/>
    <property type="project" value="UniProtKB-SubCell"/>
</dbReference>
<dbReference type="GO" id="GO:0004674">
    <property type="term" value="F:protein serine/threonine kinase activity"/>
    <property type="evidence" value="ECO:0007669"/>
    <property type="project" value="UniProtKB-KW"/>
</dbReference>
<evidence type="ECO:0000256" key="15">
    <source>
        <dbReference type="SAM" id="Phobius"/>
    </source>
</evidence>
<evidence type="ECO:0000256" key="6">
    <source>
        <dbReference type="ARBA" id="ARBA00022692"/>
    </source>
</evidence>
<comment type="caution">
    <text evidence="17">The sequence shown here is derived from an EMBL/GenBank/DDBJ whole genome shotgun (WGS) entry which is preliminary data.</text>
</comment>
<evidence type="ECO:0000256" key="9">
    <source>
        <dbReference type="ARBA" id="ARBA00022840"/>
    </source>
</evidence>
<evidence type="ECO:0000256" key="8">
    <source>
        <dbReference type="ARBA" id="ARBA00022777"/>
    </source>
</evidence>
<dbReference type="OrthoDB" id="4062651at2759"/>
<dbReference type="PROSITE" id="PS00108">
    <property type="entry name" value="PROTEIN_KINASE_ST"/>
    <property type="match status" value="1"/>
</dbReference>
<protein>
    <recommendedName>
        <fullName evidence="2">non-specific serine/threonine protein kinase</fullName>
        <ecNumber evidence="2">2.7.11.1</ecNumber>
    </recommendedName>
</protein>
<evidence type="ECO:0000256" key="13">
    <source>
        <dbReference type="ARBA" id="ARBA00048679"/>
    </source>
</evidence>
<evidence type="ECO:0000259" key="16">
    <source>
        <dbReference type="PROSITE" id="PS50011"/>
    </source>
</evidence>
<keyword evidence="11 15" id="KW-0472">Membrane</keyword>